<comment type="pathway">
    <text evidence="10">Carbohydrate degradation.</text>
</comment>
<dbReference type="RefSeq" id="WP_084097793.1">
    <property type="nucleotide sequence ID" value="NZ_FWXK01000001.1"/>
</dbReference>
<dbReference type="NCBIfam" id="TIGR01163">
    <property type="entry name" value="rpe"/>
    <property type="match status" value="1"/>
</dbReference>
<feature type="binding site" evidence="10 14">
    <location>
        <position position="6"/>
    </location>
    <ligand>
        <name>substrate</name>
    </ligand>
</feature>
<dbReference type="OrthoDB" id="1645589at2"/>
<evidence type="ECO:0000256" key="14">
    <source>
        <dbReference type="PIRSR" id="PIRSR001461-3"/>
    </source>
</evidence>
<feature type="active site" description="Proton acceptor" evidence="10 12">
    <location>
        <position position="33"/>
    </location>
</feature>
<keyword evidence="10 11" id="KW-0119">Carbohydrate metabolism</keyword>
<feature type="binding site" evidence="10 14">
    <location>
        <position position="64"/>
    </location>
    <ligand>
        <name>substrate</name>
    </ligand>
</feature>
<evidence type="ECO:0000256" key="5">
    <source>
        <dbReference type="ARBA" id="ARBA00001954"/>
    </source>
</evidence>
<feature type="binding site" evidence="14">
    <location>
        <position position="175"/>
    </location>
    <ligand>
        <name>substrate</name>
    </ligand>
</feature>
<protein>
    <recommendedName>
        <fullName evidence="7 10">Ribulose-phosphate 3-epimerase</fullName>
        <ecNumber evidence="7 10">5.1.3.1</ecNumber>
    </recommendedName>
</protein>
<dbReference type="EMBL" id="FWXK01000001">
    <property type="protein sequence ID" value="SMC30461.1"/>
    <property type="molecule type" value="Genomic_DNA"/>
</dbReference>
<dbReference type="HAMAP" id="MF_02227">
    <property type="entry name" value="RPE"/>
    <property type="match status" value="1"/>
</dbReference>
<evidence type="ECO:0000256" key="3">
    <source>
        <dbReference type="ARBA" id="ARBA00001941"/>
    </source>
</evidence>
<dbReference type="FunFam" id="3.20.20.70:FF:000004">
    <property type="entry name" value="Ribulose-phosphate 3-epimerase"/>
    <property type="match status" value="1"/>
</dbReference>
<proteinExistence type="inferred from homology"/>
<comment type="catalytic activity">
    <reaction evidence="1 10 11">
        <text>D-ribulose 5-phosphate = D-xylulose 5-phosphate</text>
        <dbReference type="Rhea" id="RHEA:13677"/>
        <dbReference type="ChEBI" id="CHEBI:57737"/>
        <dbReference type="ChEBI" id="CHEBI:58121"/>
        <dbReference type="EC" id="5.1.3.1"/>
    </reaction>
</comment>
<dbReference type="CDD" id="cd00429">
    <property type="entry name" value="RPE"/>
    <property type="match status" value="1"/>
</dbReference>
<dbReference type="GO" id="GO:0005737">
    <property type="term" value="C:cytoplasm"/>
    <property type="evidence" value="ECO:0007669"/>
    <property type="project" value="UniProtKB-ARBA"/>
</dbReference>
<comment type="cofactor">
    <cofactor evidence="2">
        <name>Mn(2+)</name>
        <dbReference type="ChEBI" id="CHEBI:29035"/>
    </cofactor>
</comment>
<dbReference type="GO" id="GO:0046872">
    <property type="term" value="F:metal ion binding"/>
    <property type="evidence" value="ECO:0007669"/>
    <property type="project" value="UniProtKB-UniRule"/>
</dbReference>
<dbReference type="InterPro" id="IPR026019">
    <property type="entry name" value="Ribul_P_3_epim"/>
</dbReference>
<dbReference type="EC" id="5.1.3.1" evidence="7 10"/>
<evidence type="ECO:0000256" key="7">
    <source>
        <dbReference type="ARBA" id="ARBA00013188"/>
    </source>
</evidence>
<organism evidence="15 16">
    <name type="scientific">Aerococcus suis</name>
    <dbReference type="NCBI Taxonomy" id="371602"/>
    <lineage>
        <taxon>Bacteria</taxon>
        <taxon>Bacillati</taxon>
        <taxon>Bacillota</taxon>
        <taxon>Bacilli</taxon>
        <taxon>Lactobacillales</taxon>
        <taxon>Aerococcaceae</taxon>
        <taxon>Aerococcus</taxon>
    </lineage>
</organism>
<dbReference type="NCBIfam" id="NF004076">
    <property type="entry name" value="PRK05581.1-4"/>
    <property type="match status" value="1"/>
</dbReference>
<evidence type="ECO:0000313" key="15">
    <source>
        <dbReference type="EMBL" id="SMC30461.1"/>
    </source>
</evidence>
<reference evidence="16" key="1">
    <citation type="submission" date="2017-04" db="EMBL/GenBank/DDBJ databases">
        <authorList>
            <person name="Varghese N."/>
            <person name="Submissions S."/>
        </authorList>
    </citation>
    <scope>NUCLEOTIDE SEQUENCE [LARGE SCALE GENOMIC DNA]</scope>
    <source>
        <strain evidence="16">DSM 21500</strain>
    </source>
</reference>
<dbReference type="Gene3D" id="3.20.20.70">
    <property type="entry name" value="Aldolase class I"/>
    <property type="match status" value="1"/>
</dbReference>
<gene>
    <name evidence="10" type="primary">rpe</name>
    <name evidence="15" type="ORF">SAMN04487984_0184</name>
</gene>
<sequence length="216" mass="23723">MYIAPSILSADITQLGRDVEKIERAGADWVHIDVMDGHFVPNLTFGANVVKALRGQTKLTLDCHLMVANPEDYVDTYQQAGADIMTVHAEATPHIHSLVQRIKQAGMKAGVAINPGTPVSFIEPILSDVDLVLVMTVNPGFGGQKFIEQTLDKMAALNTYRQENDYHYLIEVDGGINDDTAKQCLDQGVNAFVAGSYIYGAKEVERPIAMLRHLEK</sequence>
<keyword evidence="9 10" id="KW-0413">Isomerase</keyword>
<dbReference type="GO" id="GO:0006098">
    <property type="term" value="P:pentose-phosphate shunt"/>
    <property type="evidence" value="ECO:0007669"/>
    <property type="project" value="UniProtKB-UniRule"/>
</dbReference>
<comment type="cofactor">
    <cofactor evidence="10 13">
        <name>a divalent metal cation</name>
        <dbReference type="ChEBI" id="CHEBI:60240"/>
    </cofactor>
    <text evidence="10 13">Binds 1 divalent metal cation per subunit.</text>
</comment>
<evidence type="ECO:0000256" key="1">
    <source>
        <dbReference type="ARBA" id="ARBA00001782"/>
    </source>
</evidence>
<dbReference type="InterPro" id="IPR013785">
    <property type="entry name" value="Aldolase_TIM"/>
</dbReference>
<feature type="binding site" evidence="10">
    <location>
        <begin position="173"/>
        <end position="175"/>
    </location>
    <ligand>
        <name>substrate</name>
    </ligand>
</feature>
<dbReference type="AlphaFoldDB" id="A0A1W1Y3R2"/>
<dbReference type="InterPro" id="IPR000056">
    <property type="entry name" value="Ribul_P_3_epim-like"/>
</dbReference>
<dbReference type="PROSITE" id="PS01085">
    <property type="entry name" value="RIBUL_P_3_EPIMER_1"/>
    <property type="match status" value="1"/>
</dbReference>
<evidence type="ECO:0000256" key="4">
    <source>
        <dbReference type="ARBA" id="ARBA00001947"/>
    </source>
</evidence>
<evidence type="ECO:0000256" key="6">
    <source>
        <dbReference type="ARBA" id="ARBA00009541"/>
    </source>
</evidence>
<accession>A0A1W1Y3R2</accession>
<feature type="binding site" evidence="10 13">
    <location>
        <position position="173"/>
    </location>
    <ligand>
        <name>a divalent metal cation</name>
        <dbReference type="ChEBI" id="CHEBI:60240"/>
    </ligand>
</feature>
<feature type="binding site" evidence="10 13">
    <location>
        <position position="33"/>
    </location>
    <ligand>
        <name>a divalent metal cation</name>
        <dbReference type="ChEBI" id="CHEBI:60240"/>
    </ligand>
</feature>
<keyword evidence="13" id="KW-0170">Cobalt</keyword>
<dbReference type="STRING" id="371602.SAMN04487984_0184"/>
<dbReference type="Pfam" id="PF00834">
    <property type="entry name" value="Ribul_P_3_epim"/>
    <property type="match status" value="1"/>
</dbReference>
<keyword evidence="16" id="KW-1185">Reference proteome</keyword>
<dbReference type="SUPFAM" id="SSF51366">
    <property type="entry name" value="Ribulose-phoshate binding barrel"/>
    <property type="match status" value="1"/>
</dbReference>
<name>A0A1W1Y3R2_9LACT</name>
<dbReference type="GO" id="GO:0019323">
    <property type="term" value="P:pentose catabolic process"/>
    <property type="evidence" value="ECO:0007669"/>
    <property type="project" value="UniProtKB-UniRule"/>
</dbReference>
<evidence type="ECO:0000256" key="8">
    <source>
        <dbReference type="ARBA" id="ARBA00022723"/>
    </source>
</evidence>
<evidence type="ECO:0000256" key="9">
    <source>
        <dbReference type="ARBA" id="ARBA00023235"/>
    </source>
</evidence>
<feature type="binding site" evidence="10 14">
    <location>
        <begin position="195"/>
        <end position="196"/>
    </location>
    <ligand>
        <name>substrate</name>
    </ligand>
</feature>
<evidence type="ECO:0000256" key="10">
    <source>
        <dbReference type="HAMAP-Rule" id="MF_02227"/>
    </source>
</evidence>
<comment type="cofactor">
    <cofactor evidence="5">
        <name>Fe(2+)</name>
        <dbReference type="ChEBI" id="CHEBI:29033"/>
    </cofactor>
</comment>
<feature type="binding site" evidence="10 13">
    <location>
        <position position="31"/>
    </location>
    <ligand>
        <name>a divalent metal cation</name>
        <dbReference type="ChEBI" id="CHEBI:60240"/>
    </ligand>
</feature>
<evidence type="ECO:0000256" key="12">
    <source>
        <dbReference type="PIRSR" id="PIRSR001461-1"/>
    </source>
</evidence>
<comment type="similarity">
    <text evidence="6 10 11">Belongs to the ribulose-phosphate 3-epimerase family.</text>
</comment>
<dbReference type="InterPro" id="IPR011060">
    <property type="entry name" value="RibuloseP-bd_barrel"/>
</dbReference>
<comment type="function">
    <text evidence="10">Catalyzes the reversible epimerization of D-ribulose 5-phosphate to D-xylulose 5-phosphate.</text>
</comment>
<keyword evidence="8 10" id="KW-0479">Metal-binding</keyword>
<dbReference type="PROSITE" id="PS01086">
    <property type="entry name" value="RIBUL_P_3_EPIMER_2"/>
    <property type="match status" value="1"/>
</dbReference>
<evidence type="ECO:0000313" key="16">
    <source>
        <dbReference type="Proteomes" id="UP000243884"/>
    </source>
</evidence>
<dbReference type="PIRSF" id="PIRSF001461">
    <property type="entry name" value="RPE"/>
    <property type="match status" value="1"/>
</dbReference>
<comment type="cofactor">
    <cofactor evidence="4">
        <name>Zn(2+)</name>
        <dbReference type="ChEBI" id="CHEBI:29105"/>
    </cofactor>
</comment>
<keyword evidence="13" id="KW-0862">Zinc</keyword>
<evidence type="ECO:0000256" key="13">
    <source>
        <dbReference type="PIRSR" id="PIRSR001461-2"/>
    </source>
</evidence>
<evidence type="ECO:0000256" key="2">
    <source>
        <dbReference type="ARBA" id="ARBA00001936"/>
    </source>
</evidence>
<comment type="cofactor">
    <cofactor evidence="3">
        <name>Co(2+)</name>
        <dbReference type="ChEBI" id="CHEBI:48828"/>
    </cofactor>
</comment>
<feature type="binding site" evidence="10 14">
    <location>
        <begin position="140"/>
        <end position="143"/>
    </location>
    <ligand>
        <name>substrate</name>
    </ligand>
</feature>
<feature type="binding site" evidence="10 13">
    <location>
        <position position="64"/>
    </location>
    <ligand>
        <name>a divalent metal cation</name>
        <dbReference type="ChEBI" id="CHEBI:60240"/>
    </ligand>
</feature>
<feature type="active site" description="Proton donor" evidence="10 12">
    <location>
        <position position="173"/>
    </location>
</feature>
<dbReference type="GO" id="GO:0004750">
    <property type="term" value="F:D-ribulose-phosphate 3-epimerase activity"/>
    <property type="evidence" value="ECO:0007669"/>
    <property type="project" value="UniProtKB-UniRule"/>
</dbReference>
<dbReference type="Proteomes" id="UP000243884">
    <property type="component" value="Unassembled WGS sequence"/>
</dbReference>
<dbReference type="PANTHER" id="PTHR11749">
    <property type="entry name" value="RIBULOSE-5-PHOSPHATE-3-EPIMERASE"/>
    <property type="match status" value="1"/>
</dbReference>
<evidence type="ECO:0000256" key="11">
    <source>
        <dbReference type="PIRNR" id="PIRNR001461"/>
    </source>
</evidence>
<keyword evidence="13" id="KW-0464">Manganese</keyword>